<gene>
    <name evidence="1" type="ORF">NTE_02540</name>
</gene>
<accession>A0A075MVA1</accession>
<organism evidence="1 2">
    <name type="scientific">Candidatus Nitrososphaera evergladensis SR1</name>
    <dbReference type="NCBI Taxonomy" id="1459636"/>
    <lineage>
        <taxon>Archaea</taxon>
        <taxon>Nitrososphaerota</taxon>
        <taxon>Nitrososphaeria</taxon>
        <taxon>Nitrososphaerales</taxon>
        <taxon>Nitrososphaeraceae</taxon>
        <taxon>Nitrososphaera</taxon>
    </lineage>
</organism>
<proteinExistence type="predicted"/>
<dbReference type="AlphaFoldDB" id="A0A075MVA1"/>
<keyword evidence="2" id="KW-1185">Reference proteome</keyword>
<sequence>MIIERGVDFLEKMAGVQPKKPEQKQFGVYFSPEEIQLLEIYARELFNDGYISRNSIGSLCRFCTIAFLKNSQNQALENVRARQAAQTKESGQQ</sequence>
<reference evidence="1 2" key="1">
    <citation type="journal article" date="2014" name="PLoS ONE">
        <title>Genome Sequence of Candidatus Nitrososphaera evergladensis from Group I.1b Enriched from Everglades Soil Reveals Novel Genomic Features of the Ammonia-Oxidizing Archaea.</title>
        <authorList>
            <person name="Zhalnina K.V."/>
            <person name="Dias R."/>
            <person name="Leonard M.T."/>
            <person name="Dorr de Quadros P."/>
            <person name="Camargo F.A."/>
            <person name="Drew J.C."/>
            <person name="Farmerie W.G."/>
            <person name="Daroub S.H."/>
            <person name="Triplett E.W."/>
        </authorList>
    </citation>
    <scope>NUCLEOTIDE SEQUENCE [LARGE SCALE GENOMIC DNA]</scope>
    <source>
        <strain evidence="1 2">SR1</strain>
    </source>
</reference>
<dbReference type="KEGG" id="nev:NTE_02540"/>
<dbReference type="Proteomes" id="UP000028194">
    <property type="component" value="Chromosome"/>
</dbReference>
<dbReference type="HOGENOM" id="CLU_2392750_0_0_2"/>
<evidence type="ECO:0000313" key="1">
    <source>
        <dbReference type="EMBL" id="AIF84587.1"/>
    </source>
</evidence>
<dbReference type="EMBL" id="CP007174">
    <property type="protein sequence ID" value="AIF84587.1"/>
    <property type="molecule type" value="Genomic_DNA"/>
</dbReference>
<evidence type="ECO:0000313" key="2">
    <source>
        <dbReference type="Proteomes" id="UP000028194"/>
    </source>
</evidence>
<dbReference type="STRING" id="1459636.NTE_02540"/>
<name>A0A075MVA1_9ARCH</name>
<protein>
    <submittedName>
        <fullName evidence="1">Uncharacterized protein</fullName>
    </submittedName>
</protein>